<dbReference type="EMBL" id="JYDR01002668">
    <property type="protein sequence ID" value="KRY62116.1"/>
    <property type="molecule type" value="Genomic_DNA"/>
</dbReference>
<evidence type="ECO:0000256" key="6">
    <source>
        <dbReference type="ARBA" id="ARBA00022918"/>
    </source>
</evidence>
<evidence type="ECO:0000313" key="9">
    <source>
        <dbReference type="EMBL" id="KRY63675.1"/>
    </source>
</evidence>
<keyword evidence="3" id="KW-0540">Nuclease</keyword>
<dbReference type="GO" id="GO:0003964">
    <property type="term" value="F:RNA-directed DNA polymerase activity"/>
    <property type="evidence" value="ECO:0007669"/>
    <property type="project" value="UniProtKB-KW"/>
</dbReference>
<gene>
    <name evidence="8" type="ORF">T4A_12556</name>
    <name evidence="9" type="ORF">T4A_4947</name>
</gene>
<protein>
    <recommendedName>
        <fullName evidence="7">Reverse transcriptase RNase H-like domain-containing protein</fullName>
    </recommendedName>
</protein>
<feature type="domain" description="Reverse transcriptase RNase H-like" evidence="7">
    <location>
        <begin position="8"/>
        <end position="49"/>
    </location>
</feature>
<evidence type="ECO:0000256" key="4">
    <source>
        <dbReference type="ARBA" id="ARBA00022759"/>
    </source>
</evidence>
<dbReference type="GO" id="GO:0016787">
    <property type="term" value="F:hydrolase activity"/>
    <property type="evidence" value="ECO:0007669"/>
    <property type="project" value="UniProtKB-KW"/>
</dbReference>
<dbReference type="AlphaFoldDB" id="A0A0V1DKX9"/>
<organism evidence="8 10">
    <name type="scientific">Trichinella pseudospiralis</name>
    <name type="common">Parasitic roundworm</name>
    <dbReference type="NCBI Taxonomy" id="6337"/>
    <lineage>
        <taxon>Eukaryota</taxon>
        <taxon>Metazoa</taxon>
        <taxon>Ecdysozoa</taxon>
        <taxon>Nematoda</taxon>
        <taxon>Enoplea</taxon>
        <taxon>Dorylaimia</taxon>
        <taxon>Trichinellida</taxon>
        <taxon>Trichinellidae</taxon>
        <taxon>Trichinella</taxon>
    </lineage>
</organism>
<dbReference type="EMBL" id="JYDR01000991">
    <property type="protein sequence ID" value="KRY63675.1"/>
    <property type="molecule type" value="Genomic_DNA"/>
</dbReference>
<sequence>MCDASLHETLSTTERTYAQIDKEALTITASIKKLHDYLYNRQFTIITDN</sequence>
<reference evidence="8 10" key="1">
    <citation type="submission" date="2015-01" db="EMBL/GenBank/DDBJ databases">
        <title>Evolution of Trichinella species and genotypes.</title>
        <authorList>
            <person name="Korhonen P.K."/>
            <person name="Edoardo P."/>
            <person name="Giuseppe L.R."/>
            <person name="Gasser R.B."/>
        </authorList>
    </citation>
    <scope>NUCLEOTIDE SEQUENCE [LARGE SCALE GENOMIC DNA]</scope>
    <source>
        <strain evidence="8">ISS13</strain>
    </source>
</reference>
<evidence type="ECO:0000313" key="10">
    <source>
        <dbReference type="Proteomes" id="UP000054632"/>
    </source>
</evidence>
<evidence type="ECO:0000259" key="7">
    <source>
        <dbReference type="Pfam" id="PF17917"/>
    </source>
</evidence>
<keyword evidence="4" id="KW-0255">Endonuclease</keyword>
<evidence type="ECO:0000313" key="8">
    <source>
        <dbReference type="EMBL" id="KRY62116.1"/>
    </source>
</evidence>
<keyword evidence="5" id="KW-0378">Hydrolase</keyword>
<comment type="caution">
    <text evidence="8">The sequence shown here is derived from an EMBL/GenBank/DDBJ whole genome shotgun (WGS) entry which is preliminary data.</text>
</comment>
<keyword evidence="2" id="KW-0548">Nucleotidyltransferase</keyword>
<dbReference type="GO" id="GO:0004519">
    <property type="term" value="F:endonuclease activity"/>
    <property type="evidence" value="ECO:0007669"/>
    <property type="project" value="UniProtKB-KW"/>
</dbReference>
<evidence type="ECO:0000256" key="5">
    <source>
        <dbReference type="ARBA" id="ARBA00022801"/>
    </source>
</evidence>
<keyword evidence="1" id="KW-0808">Transferase</keyword>
<dbReference type="Proteomes" id="UP000054632">
    <property type="component" value="Unassembled WGS sequence"/>
</dbReference>
<dbReference type="InterPro" id="IPR041373">
    <property type="entry name" value="RT_RNaseH"/>
</dbReference>
<evidence type="ECO:0000256" key="3">
    <source>
        <dbReference type="ARBA" id="ARBA00022722"/>
    </source>
</evidence>
<evidence type="ECO:0000256" key="1">
    <source>
        <dbReference type="ARBA" id="ARBA00022679"/>
    </source>
</evidence>
<dbReference type="SUPFAM" id="SSF56672">
    <property type="entry name" value="DNA/RNA polymerases"/>
    <property type="match status" value="1"/>
</dbReference>
<name>A0A0V1DKX9_TRIPS</name>
<evidence type="ECO:0000256" key="2">
    <source>
        <dbReference type="ARBA" id="ARBA00022695"/>
    </source>
</evidence>
<dbReference type="InterPro" id="IPR043502">
    <property type="entry name" value="DNA/RNA_pol_sf"/>
</dbReference>
<dbReference type="Pfam" id="PF17917">
    <property type="entry name" value="RT_RNaseH"/>
    <property type="match status" value="1"/>
</dbReference>
<proteinExistence type="predicted"/>
<keyword evidence="6" id="KW-0695">RNA-directed DNA polymerase</keyword>
<accession>A0A0V1DKX9</accession>